<accession>A0A069CXB9</accession>
<proteinExistence type="predicted"/>
<dbReference type="STRING" id="1329250.WOSG25_240060"/>
<organism evidence="1 2">
    <name type="scientific">Weissella oryzae (strain DSM 25784 / JCM 18191 / LMG 30913 / SG25)</name>
    <dbReference type="NCBI Taxonomy" id="1329250"/>
    <lineage>
        <taxon>Bacteria</taxon>
        <taxon>Bacillati</taxon>
        <taxon>Bacillota</taxon>
        <taxon>Bacilli</taxon>
        <taxon>Lactobacillales</taxon>
        <taxon>Lactobacillaceae</taxon>
        <taxon>Weissella</taxon>
    </lineage>
</organism>
<protein>
    <submittedName>
        <fullName evidence="1">Phage DNA-packaging protein B</fullName>
    </submittedName>
</protein>
<name>A0A069CXB9_WEIOS</name>
<dbReference type="InterPro" id="IPR006450">
    <property type="entry name" value="Phage_HK97_gp6-like"/>
</dbReference>
<evidence type="ECO:0000313" key="2">
    <source>
        <dbReference type="Proteomes" id="UP000030643"/>
    </source>
</evidence>
<dbReference type="OrthoDB" id="2149719at2"/>
<dbReference type="eggNOG" id="ENOG5033C0D">
    <property type="taxonomic scope" value="Bacteria"/>
</dbReference>
<evidence type="ECO:0000313" key="1">
    <source>
        <dbReference type="EMBL" id="GAK32017.1"/>
    </source>
</evidence>
<dbReference type="NCBIfam" id="TIGR01560">
    <property type="entry name" value="put_DNA_pack"/>
    <property type="match status" value="1"/>
</dbReference>
<dbReference type="EMBL" id="DF820507">
    <property type="protein sequence ID" value="GAK32017.1"/>
    <property type="molecule type" value="Genomic_DNA"/>
</dbReference>
<gene>
    <name evidence="1" type="ORF">WOSG25_240060</name>
</gene>
<dbReference type="Gene3D" id="1.10.3230.30">
    <property type="entry name" value="Phage gp6-like head-tail connector protein"/>
    <property type="match status" value="1"/>
</dbReference>
<dbReference type="Proteomes" id="UP000030643">
    <property type="component" value="Unassembled WGS sequence"/>
</dbReference>
<dbReference type="InterPro" id="IPR021146">
    <property type="entry name" value="Phage_gp6-like_head-tail"/>
</dbReference>
<dbReference type="Pfam" id="PF05135">
    <property type="entry name" value="Phage_connect_1"/>
    <property type="match status" value="1"/>
</dbReference>
<keyword evidence="2" id="KW-1185">Reference proteome</keyword>
<dbReference type="AlphaFoldDB" id="A0A069CXB9"/>
<dbReference type="CDD" id="cd08054">
    <property type="entry name" value="gp6"/>
    <property type="match status" value="1"/>
</dbReference>
<sequence length="111" mass="12790">MKDDEVFDKLKLSLRLDSNEDDNLLRLYIDTAEGFIYGAIGRDEDYKSFFEIEEVKRMLTTAVIAQATGYYNARTSISNIPMSPVNLAVNSIIGQLRYRYDSFMEEQANEN</sequence>
<dbReference type="RefSeq" id="WP_027699900.1">
    <property type="nucleotide sequence ID" value="NZ_DF820507.1"/>
</dbReference>
<reference evidence="2" key="1">
    <citation type="journal article" date="2014" name="Genome Announc.">
        <title>Draft genome sequence of Weissella oryzae SG25T, isolated from fermented rice grains.</title>
        <authorList>
            <person name="Tanizawa Y."/>
            <person name="Fujisawa T."/>
            <person name="Mochizuki T."/>
            <person name="Kaminuma E."/>
            <person name="Suzuki Y."/>
            <person name="Nakamura Y."/>
            <person name="Tohno M."/>
        </authorList>
    </citation>
    <scope>NUCLEOTIDE SEQUENCE [LARGE SCALE GENOMIC DNA]</scope>
    <source>
        <strain evidence="2">DSM 25784 / JCM 18191 / LMG 30913 / SG25</strain>
    </source>
</reference>